<evidence type="ECO:0000313" key="8">
    <source>
        <dbReference type="Proteomes" id="UP001196661"/>
    </source>
</evidence>
<feature type="transmembrane region" description="Helical" evidence="6">
    <location>
        <begin position="205"/>
        <end position="226"/>
    </location>
</feature>
<dbReference type="Pfam" id="PF01925">
    <property type="entry name" value="TauE"/>
    <property type="match status" value="1"/>
</dbReference>
<dbReference type="Proteomes" id="UP001196661">
    <property type="component" value="Unassembled WGS sequence"/>
</dbReference>
<dbReference type="InterPro" id="IPR002781">
    <property type="entry name" value="TM_pro_TauE-like"/>
</dbReference>
<accession>A0ABS5Y3K6</accession>
<keyword evidence="6" id="KW-1003">Cell membrane</keyword>
<keyword evidence="5 6" id="KW-0472">Membrane</keyword>
<evidence type="ECO:0000256" key="5">
    <source>
        <dbReference type="ARBA" id="ARBA00023136"/>
    </source>
</evidence>
<evidence type="ECO:0000256" key="3">
    <source>
        <dbReference type="ARBA" id="ARBA00022692"/>
    </source>
</evidence>
<dbReference type="PANTHER" id="PTHR43701">
    <property type="entry name" value="MEMBRANE TRANSPORTER PROTEIN MJ0441-RELATED"/>
    <property type="match status" value="1"/>
</dbReference>
<evidence type="ECO:0000256" key="1">
    <source>
        <dbReference type="ARBA" id="ARBA00004141"/>
    </source>
</evidence>
<protein>
    <recommendedName>
        <fullName evidence="6">Probable membrane transporter protein</fullName>
    </recommendedName>
</protein>
<feature type="transmembrane region" description="Helical" evidence="6">
    <location>
        <begin position="178"/>
        <end position="199"/>
    </location>
</feature>
<evidence type="ECO:0000256" key="4">
    <source>
        <dbReference type="ARBA" id="ARBA00022989"/>
    </source>
</evidence>
<evidence type="ECO:0000256" key="6">
    <source>
        <dbReference type="RuleBase" id="RU363041"/>
    </source>
</evidence>
<feature type="transmembrane region" description="Helical" evidence="6">
    <location>
        <begin position="6"/>
        <end position="38"/>
    </location>
</feature>
<sequence length="261" mass="27156">MPLLDITFLAMGGLTSGILAGLLGIGGGVLMVPLLLFFGIDVDQATATSLLAILVTATTGSIQNWRMGHLQPKQILLLAIPAICLVVAGTEVGSRLADHWRSAAFGSLLLSNIYLVSLKKSIGNTQDPKTNSPLLAATPARLVTGGISGFMAGLFGVGGGVIMVPLQVLLMNINLKKAVRNSLGVIALTSAVACIHNGLKGDIVYGAGLSLGLGGLIGVQISTRFLPKLPENFVSALFRTLLCVLATYVFWQAWQAYMASA</sequence>
<dbReference type="RefSeq" id="WP_215618272.1">
    <property type="nucleotide sequence ID" value="NZ_JADOER010000007.1"/>
</dbReference>
<comment type="subcellular location">
    <subcellularLocation>
        <location evidence="6">Cell membrane</location>
        <topology evidence="6">Multi-pass membrane protein</topology>
    </subcellularLocation>
    <subcellularLocation>
        <location evidence="1">Membrane</location>
        <topology evidence="1">Multi-pass membrane protein</topology>
    </subcellularLocation>
</comment>
<feature type="transmembrane region" description="Helical" evidence="6">
    <location>
        <begin position="45"/>
        <end position="63"/>
    </location>
</feature>
<gene>
    <name evidence="7" type="ORF">IXB28_09205</name>
</gene>
<keyword evidence="4 6" id="KW-1133">Transmembrane helix</keyword>
<dbReference type="EMBL" id="JADOER010000007">
    <property type="protein sequence ID" value="MBT9312381.1"/>
    <property type="molecule type" value="Genomic_DNA"/>
</dbReference>
<organism evidence="7 8">
    <name type="scientific">Leptothoe kymatousa TAU-MAC 1615</name>
    <dbReference type="NCBI Taxonomy" id="2364775"/>
    <lineage>
        <taxon>Bacteria</taxon>
        <taxon>Bacillati</taxon>
        <taxon>Cyanobacteriota</taxon>
        <taxon>Cyanophyceae</taxon>
        <taxon>Nodosilineales</taxon>
        <taxon>Cymatolegaceae</taxon>
        <taxon>Leptothoe</taxon>
        <taxon>Leptothoe kymatousa</taxon>
    </lineage>
</organism>
<comment type="similarity">
    <text evidence="2 6">Belongs to the 4-toluene sulfonate uptake permease (TSUP) (TC 2.A.102) family.</text>
</comment>
<feature type="transmembrane region" description="Helical" evidence="6">
    <location>
        <begin position="75"/>
        <end position="92"/>
    </location>
</feature>
<evidence type="ECO:0000256" key="2">
    <source>
        <dbReference type="ARBA" id="ARBA00009142"/>
    </source>
</evidence>
<keyword evidence="8" id="KW-1185">Reference proteome</keyword>
<reference evidence="7 8" key="1">
    <citation type="journal article" date="2021" name="Mar. Drugs">
        <title>Genome Reduction and Secondary Metabolism of the Marine Sponge-Associated Cyanobacterium Leptothoe.</title>
        <authorList>
            <person name="Konstantinou D."/>
            <person name="Popin R.V."/>
            <person name="Fewer D.P."/>
            <person name="Sivonen K."/>
            <person name="Gkelis S."/>
        </authorList>
    </citation>
    <scope>NUCLEOTIDE SEQUENCE [LARGE SCALE GENOMIC DNA]</scope>
    <source>
        <strain evidence="7 8">TAU-MAC 1615</strain>
    </source>
</reference>
<name>A0ABS5Y3K6_9CYAN</name>
<proteinExistence type="inferred from homology"/>
<keyword evidence="3 6" id="KW-0812">Transmembrane</keyword>
<feature type="transmembrane region" description="Helical" evidence="6">
    <location>
        <begin position="233"/>
        <end position="251"/>
    </location>
</feature>
<evidence type="ECO:0000313" key="7">
    <source>
        <dbReference type="EMBL" id="MBT9312381.1"/>
    </source>
</evidence>
<dbReference type="InterPro" id="IPR051598">
    <property type="entry name" value="TSUP/Inactive_protease-like"/>
</dbReference>
<dbReference type="PANTHER" id="PTHR43701:SF2">
    <property type="entry name" value="MEMBRANE TRANSPORTER PROTEIN YJNA-RELATED"/>
    <property type="match status" value="1"/>
</dbReference>
<comment type="caution">
    <text evidence="7">The sequence shown here is derived from an EMBL/GenBank/DDBJ whole genome shotgun (WGS) entry which is preliminary data.</text>
</comment>
<feature type="transmembrane region" description="Helical" evidence="6">
    <location>
        <begin position="142"/>
        <end position="166"/>
    </location>
</feature>